<evidence type="ECO:0000313" key="3">
    <source>
        <dbReference type="Proteomes" id="UP001500736"/>
    </source>
</evidence>
<reference evidence="2 3" key="1">
    <citation type="journal article" date="2019" name="Int. J. Syst. Evol. Microbiol.">
        <title>The Global Catalogue of Microorganisms (GCM) 10K type strain sequencing project: providing services to taxonomists for standard genome sequencing and annotation.</title>
        <authorList>
            <consortium name="The Broad Institute Genomics Platform"/>
            <consortium name="The Broad Institute Genome Sequencing Center for Infectious Disease"/>
            <person name="Wu L."/>
            <person name="Ma J."/>
        </authorList>
    </citation>
    <scope>NUCLEOTIDE SEQUENCE [LARGE SCALE GENOMIC DNA]</scope>
    <source>
        <strain evidence="2 3">JCM 15976</strain>
    </source>
</reference>
<keyword evidence="3" id="KW-1185">Reference proteome</keyword>
<keyword evidence="1" id="KW-0732">Signal</keyword>
<dbReference type="EMBL" id="BAAAGF010000001">
    <property type="protein sequence ID" value="GAA0736111.1"/>
    <property type="molecule type" value="Genomic_DNA"/>
</dbReference>
<dbReference type="RefSeq" id="WP_131508695.1">
    <property type="nucleotide sequence ID" value="NZ_BAAAGF010000001.1"/>
</dbReference>
<feature type="signal peptide" evidence="1">
    <location>
        <begin position="1"/>
        <end position="23"/>
    </location>
</feature>
<feature type="chain" id="PRO_5045075338" evidence="1">
    <location>
        <begin position="24"/>
        <end position="122"/>
    </location>
</feature>
<organism evidence="2 3">
    <name type="scientific">Gaetbulibacter jejuensis</name>
    <dbReference type="NCBI Taxonomy" id="584607"/>
    <lineage>
        <taxon>Bacteria</taxon>
        <taxon>Pseudomonadati</taxon>
        <taxon>Bacteroidota</taxon>
        <taxon>Flavobacteriia</taxon>
        <taxon>Flavobacteriales</taxon>
        <taxon>Flavobacteriaceae</taxon>
        <taxon>Gaetbulibacter</taxon>
    </lineage>
</organism>
<evidence type="ECO:0000313" key="2">
    <source>
        <dbReference type="EMBL" id="GAA0736111.1"/>
    </source>
</evidence>
<protein>
    <submittedName>
        <fullName evidence="2">Uncharacterized protein</fullName>
    </submittedName>
</protein>
<dbReference type="Proteomes" id="UP001500736">
    <property type="component" value="Unassembled WGS sequence"/>
</dbReference>
<sequence>MKKLVSFLLLACSLFSYSFSSTAVPEKTITDSVLLFSKAEKETVTSPSKPALLASSIETNVVFLSDSRTGPSPLGFKNSTYIQNKAFSLHHALTSTVQFKHYNKTIVPFRAIDIIFPFHTHW</sequence>
<accession>A0ABN1JCU5</accession>
<name>A0ABN1JCU5_9FLAO</name>
<comment type="caution">
    <text evidence="2">The sequence shown here is derived from an EMBL/GenBank/DDBJ whole genome shotgun (WGS) entry which is preliminary data.</text>
</comment>
<proteinExistence type="predicted"/>
<gene>
    <name evidence="2" type="ORF">GCM10009431_01660</name>
</gene>
<evidence type="ECO:0000256" key="1">
    <source>
        <dbReference type="SAM" id="SignalP"/>
    </source>
</evidence>